<dbReference type="InterPro" id="IPR010385">
    <property type="entry name" value="DUF982"/>
</dbReference>
<proteinExistence type="predicted"/>
<dbReference type="OrthoDB" id="8455244at2"/>
<dbReference type="RefSeq" id="WP_139675450.1">
    <property type="nucleotide sequence ID" value="NZ_VDMN01000001.1"/>
</dbReference>
<dbReference type="EMBL" id="VDMN01000001">
    <property type="protein sequence ID" value="TNM66221.1"/>
    <property type="molecule type" value="Genomic_DNA"/>
</dbReference>
<keyword evidence="2" id="KW-1185">Reference proteome</keyword>
<dbReference type="Pfam" id="PF06169">
    <property type="entry name" value="DUF982"/>
    <property type="match status" value="1"/>
</dbReference>
<evidence type="ECO:0000313" key="1">
    <source>
        <dbReference type="EMBL" id="TNM66221.1"/>
    </source>
</evidence>
<dbReference type="Gene3D" id="6.10.250.730">
    <property type="match status" value="1"/>
</dbReference>
<evidence type="ECO:0000313" key="2">
    <source>
        <dbReference type="Proteomes" id="UP000311605"/>
    </source>
</evidence>
<comment type="caution">
    <text evidence="1">The sequence shown here is derived from an EMBL/GenBank/DDBJ whole genome shotgun (WGS) entry which is preliminary data.</text>
</comment>
<gene>
    <name evidence="1" type="ORF">FHP24_08460</name>
</gene>
<sequence>MEQDTLHLFRPIKLISAVGERDIVIESVEDAARELLTEWPDDDGESYYVAVKACFDCLHDNAATDSVRSAFVRAAVEAGILVEHLTGH</sequence>
<protein>
    <submittedName>
        <fullName evidence="1">DUF982 domain-containing protein</fullName>
    </submittedName>
</protein>
<dbReference type="AlphaFoldDB" id="A0A5C4XT00"/>
<name>A0A5C4XT00_9HYPH</name>
<reference evidence="1 2" key="1">
    <citation type="submission" date="2019-06" db="EMBL/GenBank/DDBJ databases">
        <title>The draft genome of Rhizobium smilacinae PTYR-5.</title>
        <authorList>
            <person name="Liu L."/>
            <person name="Li L."/>
            <person name="Zhang X."/>
        </authorList>
    </citation>
    <scope>NUCLEOTIDE SEQUENCE [LARGE SCALE GENOMIC DNA]</scope>
    <source>
        <strain evidence="1 2">PTYR-5</strain>
    </source>
</reference>
<organism evidence="1 2">
    <name type="scientific">Aliirhizobium smilacinae</name>
    <dbReference type="NCBI Taxonomy" id="1395944"/>
    <lineage>
        <taxon>Bacteria</taxon>
        <taxon>Pseudomonadati</taxon>
        <taxon>Pseudomonadota</taxon>
        <taxon>Alphaproteobacteria</taxon>
        <taxon>Hyphomicrobiales</taxon>
        <taxon>Rhizobiaceae</taxon>
        <taxon>Aliirhizobium</taxon>
    </lineage>
</organism>
<dbReference type="Proteomes" id="UP000311605">
    <property type="component" value="Unassembled WGS sequence"/>
</dbReference>
<accession>A0A5C4XT00</accession>